<dbReference type="CDD" id="cd20873">
    <property type="entry name" value="C1_KSR2"/>
    <property type="match status" value="1"/>
</dbReference>
<feature type="region of interest" description="Disordered" evidence="5">
    <location>
        <begin position="236"/>
        <end position="292"/>
    </location>
</feature>
<organism evidence="8 9">
    <name type="scientific">Apodemus speciosus</name>
    <name type="common">Large Japanese field mouse</name>
    <dbReference type="NCBI Taxonomy" id="105296"/>
    <lineage>
        <taxon>Eukaryota</taxon>
        <taxon>Metazoa</taxon>
        <taxon>Chordata</taxon>
        <taxon>Craniata</taxon>
        <taxon>Vertebrata</taxon>
        <taxon>Euteleostomi</taxon>
        <taxon>Mammalia</taxon>
        <taxon>Eutheria</taxon>
        <taxon>Euarchontoglires</taxon>
        <taxon>Glires</taxon>
        <taxon>Rodentia</taxon>
        <taxon>Myomorpha</taxon>
        <taxon>Muroidea</taxon>
        <taxon>Muridae</taxon>
        <taxon>Murinae</taxon>
        <taxon>Apodemus</taxon>
    </lineage>
</organism>
<dbReference type="SUPFAM" id="SSF57889">
    <property type="entry name" value="Cysteine-rich domain"/>
    <property type="match status" value="1"/>
</dbReference>
<evidence type="ECO:0000313" key="9">
    <source>
        <dbReference type="Proteomes" id="UP001623349"/>
    </source>
</evidence>
<dbReference type="InterPro" id="IPR000719">
    <property type="entry name" value="Prot_kinase_dom"/>
</dbReference>
<keyword evidence="3" id="KW-0479">Metal-binding</keyword>
<dbReference type="InterPro" id="IPR046861">
    <property type="entry name" value="SAM_KSR1_N"/>
</dbReference>
<dbReference type="Gene3D" id="3.30.200.20">
    <property type="entry name" value="Phosphorylase Kinase, domain 1"/>
    <property type="match status" value="1"/>
</dbReference>
<dbReference type="InterPro" id="IPR001245">
    <property type="entry name" value="Ser-Thr/Tyr_kinase_cat_dom"/>
</dbReference>
<evidence type="ECO:0000313" key="8">
    <source>
        <dbReference type="EMBL" id="GAB1290084.1"/>
    </source>
</evidence>
<dbReference type="PROSITE" id="PS50011">
    <property type="entry name" value="PROTEIN_KINASE_DOM"/>
    <property type="match status" value="1"/>
</dbReference>
<dbReference type="SUPFAM" id="SSF56112">
    <property type="entry name" value="Protein kinase-like (PK-like)"/>
    <property type="match status" value="1"/>
</dbReference>
<feature type="compositionally biased region" description="Low complexity" evidence="5">
    <location>
        <begin position="510"/>
        <end position="523"/>
    </location>
</feature>
<dbReference type="Gene3D" id="3.30.60.20">
    <property type="match status" value="1"/>
</dbReference>
<keyword evidence="2" id="KW-0597">Phosphoprotein</keyword>
<dbReference type="InterPro" id="IPR046349">
    <property type="entry name" value="C1-like_sf"/>
</dbReference>
<dbReference type="Pfam" id="PF20406">
    <property type="entry name" value="SAM_KSR1_N"/>
    <property type="match status" value="1"/>
</dbReference>
<evidence type="ECO:0000256" key="1">
    <source>
        <dbReference type="ARBA" id="ARBA00005843"/>
    </source>
</evidence>
<sequence length="1111" mass="124385">MTKSEDQQPLSLQKALQQCELVQNMIDLSISNLEGLRTKCAASNDLTQKEIRTLESKLVKYFSRQLSCKKKVALQERNAELEGFPRLRHWFRIVDVRKEVLEELSPDELSLEDLLEMTDEQVCETVEKYGANPEECARLNASLSCLRNVHTSGGNLSKQDWIIQWPTTEPGQESNPVCPPEPSPWIGTRLSQSPRVQTKCPQHLSDTSSMPGTPVYTHVDRLTVDAYPSLCPPPPLESGHRSLPPSPRQRHVVRTPPCTPNIVTTVTPPGTPPIRRKNKLKPPGTPPPSSRKLIHLIPGFTALHRSKSHEFQLGNRIEEATTPKAKKKSKPLNLKIHSGVGSCENIPAQQRSPLLSERSLRSFFVGHGPFLPSTPPVHTEANFSANTLSVPRWSPQIPRRDLGNSIKHRFSTKYWMSQTCTVCGKGMLFGLKCKNCKLKCHNKCTKEAPPCHLLIIHRGARLVRTESVPCDINNPVRKPARYSDLHISQTLPKTNKINKDHIPVPYQPDSSSNPSSTTSSTPSSPAPPLPPSATPPSPLHPSPQCPRQKKNFSLPAPHFYKYKQQFIFPDVVPVPETPTQAPQVILHPVTSNTILEGNPLLQIEVEPTSEVRIEDWEVAFARVNEESHNEAEESEDEFEEMNLSLLSARSFPRKASQTSIFLQEWDIPFEQLEIGELIGKGRFGQVFHGRWHGEVAIRLIDIERDNEDQLKAFKREVMAYRQTRHENVVLFMGACMSPPHLAIITSLCKGRTLYSVVRDAKIVLDVNKTRQIAQEIVKGMGYLHAKGILHKDLKSKNVFYDNGKVVITDFGLFSISGVLQAGRRDDKLRIQNGWLCHLAPEIIRQLSPDTEEDKLPFSKHSDVFALGTIWYELHAREWPFKTQPAEAIIWQMGTGMKPNLSQIGVGKEISDILLFCWAFDQEERPTFTKLMDMLEKLPKRNRRLSHPGHFWKSAEAVTRDVSRHQLPQPQTSSVPLLRPLPSQEAQAQHQGVLTRLSLGDLRDDIAEAVHTTSDLYPVTQAGSGTTELGSNWAREGPGAWCVGAADRAQNLRAVETETPALWAGVDSQAGPACEHASTRGWGHLLSVAGTSQLWSVPAVLSWNTGPGWNQK</sequence>
<dbReference type="EMBL" id="BAAFST010000005">
    <property type="protein sequence ID" value="GAB1290084.1"/>
    <property type="molecule type" value="Genomic_DNA"/>
</dbReference>
<dbReference type="Gene3D" id="1.10.150.50">
    <property type="entry name" value="Transcription Factor, Ets-1"/>
    <property type="match status" value="1"/>
</dbReference>
<dbReference type="InterPro" id="IPR008271">
    <property type="entry name" value="Ser/Thr_kinase_AS"/>
</dbReference>
<comment type="caution">
    <text evidence="8">The sequence shown here is derived from an EMBL/GenBank/DDBJ whole genome shotgun (WGS) entry which is preliminary data.</text>
</comment>
<keyword evidence="8" id="KW-0418">Kinase</keyword>
<dbReference type="GO" id="GO:0016301">
    <property type="term" value="F:kinase activity"/>
    <property type="evidence" value="ECO:0007669"/>
    <property type="project" value="UniProtKB-KW"/>
</dbReference>
<keyword evidence="8" id="KW-0808">Transferase</keyword>
<feature type="domain" description="Phorbol-ester/DAG-type" evidence="7">
    <location>
        <begin position="407"/>
        <end position="451"/>
    </location>
</feature>
<dbReference type="InterPro" id="IPR013761">
    <property type="entry name" value="SAM/pointed_sf"/>
</dbReference>
<dbReference type="InterPro" id="IPR050167">
    <property type="entry name" value="Ser_Thr_protein_kinase"/>
</dbReference>
<name>A0ABQ0ESS6_APOSI</name>
<dbReference type="PROSITE" id="PS00479">
    <property type="entry name" value="ZF_DAG_PE_1"/>
    <property type="match status" value="1"/>
</dbReference>
<keyword evidence="4" id="KW-0862">Zinc</keyword>
<protein>
    <submittedName>
        <fullName evidence="8">Kinase suppressor of Ras 2</fullName>
    </submittedName>
</protein>
<evidence type="ECO:0000259" key="7">
    <source>
        <dbReference type="PROSITE" id="PS50081"/>
    </source>
</evidence>
<dbReference type="InterPro" id="IPR046933">
    <property type="entry name" value="SAM_KSR1_N_sf"/>
</dbReference>
<dbReference type="CDD" id="cd14153">
    <property type="entry name" value="PK_KSR2"/>
    <property type="match status" value="1"/>
</dbReference>
<dbReference type="SMART" id="SM00220">
    <property type="entry name" value="S_TKc"/>
    <property type="match status" value="1"/>
</dbReference>
<accession>A0ABQ0ESS6</accession>
<feature type="domain" description="Protein kinase" evidence="6">
    <location>
        <begin position="672"/>
        <end position="937"/>
    </location>
</feature>
<dbReference type="PANTHER" id="PTHR23257:SF775">
    <property type="entry name" value="KINASE SUPPRESSOR OF RAS 2"/>
    <property type="match status" value="1"/>
</dbReference>
<feature type="compositionally biased region" description="Polar residues" evidence="5">
    <location>
        <begin position="486"/>
        <end position="495"/>
    </location>
</feature>
<evidence type="ECO:0000256" key="2">
    <source>
        <dbReference type="ARBA" id="ARBA00022553"/>
    </source>
</evidence>
<evidence type="ECO:0000256" key="3">
    <source>
        <dbReference type="ARBA" id="ARBA00022723"/>
    </source>
</evidence>
<feature type="compositionally biased region" description="Pro residues" evidence="5">
    <location>
        <begin position="524"/>
        <end position="544"/>
    </location>
</feature>
<gene>
    <name evidence="8" type="ORF">APTSU1_000531400</name>
</gene>
<dbReference type="PROSITE" id="PS00108">
    <property type="entry name" value="PROTEIN_KINASE_ST"/>
    <property type="match status" value="1"/>
</dbReference>
<evidence type="ECO:0000256" key="4">
    <source>
        <dbReference type="ARBA" id="ARBA00022833"/>
    </source>
</evidence>
<dbReference type="PROSITE" id="PS50081">
    <property type="entry name" value="ZF_DAG_PE_2"/>
    <property type="match status" value="1"/>
</dbReference>
<keyword evidence="9" id="KW-1185">Reference proteome</keyword>
<dbReference type="InterPro" id="IPR011009">
    <property type="entry name" value="Kinase-like_dom_sf"/>
</dbReference>
<evidence type="ECO:0000259" key="6">
    <source>
        <dbReference type="PROSITE" id="PS50011"/>
    </source>
</evidence>
<dbReference type="Gene3D" id="6.10.140.1120">
    <property type="match status" value="1"/>
</dbReference>
<evidence type="ECO:0000256" key="5">
    <source>
        <dbReference type="SAM" id="MobiDB-lite"/>
    </source>
</evidence>
<dbReference type="Pfam" id="PF07714">
    <property type="entry name" value="PK_Tyr_Ser-Thr"/>
    <property type="match status" value="1"/>
</dbReference>
<reference evidence="8 9" key="1">
    <citation type="submission" date="2024-08" db="EMBL/GenBank/DDBJ databases">
        <title>The draft genome of Apodemus speciosus.</title>
        <authorList>
            <person name="Nabeshima K."/>
            <person name="Suzuki S."/>
            <person name="Onuma M."/>
        </authorList>
    </citation>
    <scope>NUCLEOTIDE SEQUENCE [LARGE SCALE GENOMIC DNA]</scope>
    <source>
        <strain evidence="8">IB14-021</strain>
    </source>
</reference>
<dbReference type="Gene3D" id="1.10.510.10">
    <property type="entry name" value="Transferase(Phosphotransferase) domain 1"/>
    <property type="match status" value="1"/>
</dbReference>
<feature type="region of interest" description="Disordered" evidence="5">
    <location>
        <begin position="481"/>
        <end position="550"/>
    </location>
</feature>
<dbReference type="InterPro" id="IPR002219">
    <property type="entry name" value="PKC_DAG/PE"/>
</dbReference>
<proteinExistence type="inferred from homology"/>
<dbReference type="Proteomes" id="UP001623349">
    <property type="component" value="Unassembled WGS sequence"/>
</dbReference>
<dbReference type="SMART" id="SM00109">
    <property type="entry name" value="C1"/>
    <property type="match status" value="1"/>
</dbReference>
<dbReference type="PANTHER" id="PTHR23257">
    <property type="entry name" value="SERINE-THREONINE PROTEIN KINASE"/>
    <property type="match status" value="1"/>
</dbReference>
<comment type="similarity">
    <text evidence="1">Belongs to the protein kinase superfamily. TKL Ser/Thr protein kinase family.</text>
</comment>